<accession>A0ABV0T6Q3</accession>
<protein>
    <submittedName>
        <fullName evidence="1">Uncharacterized protein</fullName>
    </submittedName>
</protein>
<gene>
    <name evidence="1" type="ORF">ILYODFUR_001491</name>
</gene>
<keyword evidence="2" id="KW-1185">Reference proteome</keyword>
<evidence type="ECO:0000313" key="1">
    <source>
        <dbReference type="EMBL" id="MEQ2227751.1"/>
    </source>
</evidence>
<sequence length="99" mass="10935">MLYVLSASKLHPCDRPPHPDQAKFSITSCLLPSCGATTYTILGKTDLTIVQETVTDTLNKDSKQQKVTAKEAKTEISKNINGKLSGRKTQWKVNNMEPT</sequence>
<dbReference type="EMBL" id="JAHRIQ010023235">
    <property type="protein sequence ID" value="MEQ2227751.1"/>
    <property type="molecule type" value="Genomic_DNA"/>
</dbReference>
<evidence type="ECO:0000313" key="2">
    <source>
        <dbReference type="Proteomes" id="UP001482620"/>
    </source>
</evidence>
<comment type="caution">
    <text evidence="1">The sequence shown here is derived from an EMBL/GenBank/DDBJ whole genome shotgun (WGS) entry which is preliminary data.</text>
</comment>
<reference evidence="1 2" key="1">
    <citation type="submission" date="2021-06" db="EMBL/GenBank/DDBJ databases">
        <authorList>
            <person name="Palmer J.M."/>
        </authorList>
    </citation>
    <scope>NUCLEOTIDE SEQUENCE [LARGE SCALE GENOMIC DNA]</scope>
    <source>
        <strain evidence="2">if_2019</strain>
        <tissue evidence="1">Muscle</tissue>
    </source>
</reference>
<dbReference type="Proteomes" id="UP001482620">
    <property type="component" value="Unassembled WGS sequence"/>
</dbReference>
<organism evidence="1 2">
    <name type="scientific">Ilyodon furcidens</name>
    <name type="common">goldbreast splitfin</name>
    <dbReference type="NCBI Taxonomy" id="33524"/>
    <lineage>
        <taxon>Eukaryota</taxon>
        <taxon>Metazoa</taxon>
        <taxon>Chordata</taxon>
        <taxon>Craniata</taxon>
        <taxon>Vertebrata</taxon>
        <taxon>Euteleostomi</taxon>
        <taxon>Actinopterygii</taxon>
        <taxon>Neopterygii</taxon>
        <taxon>Teleostei</taxon>
        <taxon>Neoteleostei</taxon>
        <taxon>Acanthomorphata</taxon>
        <taxon>Ovalentaria</taxon>
        <taxon>Atherinomorphae</taxon>
        <taxon>Cyprinodontiformes</taxon>
        <taxon>Goodeidae</taxon>
        <taxon>Ilyodon</taxon>
    </lineage>
</organism>
<proteinExistence type="predicted"/>
<name>A0ABV0T6Q3_9TELE</name>